<evidence type="ECO:0000313" key="1">
    <source>
        <dbReference type="EMBL" id="CEK52152.1"/>
    </source>
</evidence>
<organism evidence="1">
    <name type="scientific">Arion vulgaris</name>
    <dbReference type="NCBI Taxonomy" id="1028688"/>
    <lineage>
        <taxon>Eukaryota</taxon>
        <taxon>Metazoa</taxon>
        <taxon>Spiralia</taxon>
        <taxon>Lophotrochozoa</taxon>
        <taxon>Mollusca</taxon>
        <taxon>Gastropoda</taxon>
        <taxon>Heterobranchia</taxon>
        <taxon>Euthyneura</taxon>
        <taxon>Panpulmonata</taxon>
        <taxon>Eupulmonata</taxon>
        <taxon>Stylommatophora</taxon>
        <taxon>Helicina</taxon>
        <taxon>Arionoidea</taxon>
        <taxon>Arionidae</taxon>
        <taxon>Arion</taxon>
    </lineage>
</organism>
<protein>
    <submittedName>
        <fullName evidence="1">Uncharacterized protein</fullName>
    </submittedName>
</protein>
<dbReference type="EMBL" id="HACG01005287">
    <property type="protein sequence ID" value="CEK52152.1"/>
    <property type="molecule type" value="Transcribed_RNA"/>
</dbReference>
<name>A0A0B6Y731_9EUPU</name>
<accession>A0A0B6Y731</accession>
<sequence>ERLTTSLGDLRDDTIGSSNERISCQASDSGIYFTPSPIHFSTPGTQTHLPLTPVSQLHHLDQDCLTTTTPNIFIKQDYNQQRKCLENLTPESMINIPQEMKTSDKDTSLLFHPQHTTSSDFSTEKFVASFISPNATYPSPLPSLNEVTPTTTSPVILYSSPMAANTPHFTDQSVYSYHVYEGYPTLPSILVQPITYMSSTLRQNHMPVSAVTKQPNTLGSAINLCVKRDDDHKMTSDTMWRPW</sequence>
<dbReference type="AlphaFoldDB" id="A0A0B6Y731"/>
<gene>
    <name evidence="1" type="primary">ORF15679</name>
</gene>
<feature type="non-terminal residue" evidence="1">
    <location>
        <position position="1"/>
    </location>
</feature>
<reference evidence="1" key="1">
    <citation type="submission" date="2014-12" db="EMBL/GenBank/DDBJ databases">
        <title>Insight into the proteome of Arion vulgaris.</title>
        <authorList>
            <person name="Aradska J."/>
            <person name="Bulat T."/>
            <person name="Smidak R."/>
            <person name="Sarate P."/>
            <person name="Gangsoo J."/>
            <person name="Sialana F."/>
            <person name="Bilban M."/>
            <person name="Lubec G."/>
        </authorList>
    </citation>
    <scope>NUCLEOTIDE SEQUENCE</scope>
    <source>
        <tissue evidence="1">Skin</tissue>
    </source>
</reference>
<proteinExistence type="predicted"/>